<gene>
    <name evidence="3" type="ORF">SAMN04488570_3775</name>
</gene>
<reference evidence="4" key="1">
    <citation type="submission" date="2016-10" db="EMBL/GenBank/DDBJ databases">
        <authorList>
            <person name="Varghese N."/>
            <person name="Submissions S."/>
        </authorList>
    </citation>
    <scope>NUCLEOTIDE SEQUENCE [LARGE SCALE GENOMIC DNA]</scope>
    <source>
        <strain evidence="4">DSM 22127</strain>
    </source>
</reference>
<organism evidence="3 4">
    <name type="scientific">Nocardioides scoriae</name>
    <dbReference type="NCBI Taxonomy" id="642780"/>
    <lineage>
        <taxon>Bacteria</taxon>
        <taxon>Bacillati</taxon>
        <taxon>Actinomycetota</taxon>
        <taxon>Actinomycetes</taxon>
        <taxon>Propionibacteriales</taxon>
        <taxon>Nocardioidaceae</taxon>
        <taxon>Nocardioides</taxon>
    </lineage>
</organism>
<dbReference type="SUPFAM" id="SSF55961">
    <property type="entry name" value="Bet v1-like"/>
    <property type="match status" value="1"/>
</dbReference>
<name>A0A1H1YAQ1_9ACTN</name>
<protein>
    <submittedName>
        <fullName evidence="3">Activator of Hsp90 ATPase homolog 1-like protein</fullName>
    </submittedName>
</protein>
<evidence type="ECO:0000259" key="2">
    <source>
        <dbReference type="Pfam" id="PF08327"/>
    </source>
</evidence>
<dbReference type="EMBL" id="LT629757">
    <property type="protein sequence ID" value="SDT18471.1"/>
    <property type="molecule type" value="Genomic_DNA"/>
</dbReference>
<evidence type="ECO:0000313" key="3">
    <source>
        <dbReference type="EMBL" id="SDT18471.1"/>
    </source>
</evidence>
<keyword evidence="4" id="KW-1185">Reference proteome</keyword>
<comment type="similarity">
    <text evidence="1">Belongs to the AHA1 family.</text>
</comment>
<dbReference type="Pfam" id="PF08327">
    <property type="entry name" value="AHSA1"/>
    <property type="match status" value="1"/>
</dbReference>
<dbReference type="AlphaFoldDB" id="A0A1H1YAQ1"/>
<evidence type="ECO:0000313" key="4">
    <source>
        <dbReference type="Proteomes" id="UP000198859"/>
    </source>
</evidence>
<dbReference type="InterPro" id="IPR023393">
    <property type="entry name" value="START-like_dom_sf"/>
</dbReference>
<proteinExistence type="inferred from homology"/>
<sequence>MWSETTAGSPVGQVAPRAAVVHVDVDVEPEAVWSALTRPVELSTWLARVVEGAPGPGPGYSLEHDSGVRTRHVVRRWERRSRLTISWEVPDQPKTTVGFDMEVLEEGSRVTVRHEDLTDPVEQAATWHRRLEYLAAHLAGQDLPMDQFWATHDELVAAYSPS</sequence>
<dbReference type="Proteomes" id="UP000198859">
    <property type="component" value="Chromosome I"/>
</dbReference>
<evidence type="ECO:0000256" key="1">
    <source>
        <dbReference type="ARBA" id="ARBA00006817"/>
    </source>
</evidence>
<dbReference type="InterPro" id="IPR013538">
    <property type="entry name" value="ASHA1/2-like_C"/>
</dbReference>
<feature type="domain" description="Activator of Hsp90 ATPase homologue 1/2-like C-terminal" evidence="2">
    <location>
        <begin position="26"/>
        <end position="138"/>
    </location>
</feature>
<dbReference type="Gene3D" id="3.30.530.20">
    <property type="match status" value="1"/>
</dbReference>
<accession>A0A1H1YAQ1</accession>